<dbReference type="AlphaFoldDB" id="T0BNN9"/>
<sequence>MDLIWQREVERCVQRTLCSEMNPRLYTLPSAKVLSIKQCIDDVFNQIRFSSDVVCEVMASREDEISIRAVAYAKVGKSFRPILLSDSVESCKDMTDRDVVALICAFFEEVEYELSCLTEENVHIATVQDLQFAWSTNELPKEM</sequence>
<evidence type="ECO:0000313" key="1">
    <source>
        <dbReference type="EMBL" id="UNO47316.1"/>
    </source>
</evidence>
<protein>
    <submittedName>
        <fullName evidence="1">Uncharacterized protein</fullName>
    </submittedName>
</protein>
<dbReference type="Proteomes" id="UP000829401">
    <property type="component" value="Chromosome"/>
</dbReference>
<accession>A0A9E7CX06</accession>
<organism evidence="1 2">
    <name type="scientific">Alicyclobacillus acidoterrestris (strain ATCC 49025 / DSM 3922 / CIP 106132 / NCIMB 13137 / GD3B)</name>
    <dbReference type="NCBI Taxonomy" id="1356854"/>
    <lineage>
        <taxon>Bacteria</taxon>
        <taxon>Bacillati</taxon>
        <taxon>Bacillota</taxon>
        <taxon>Bacilli</taxon>
        <taxon>Bacillales</taxon>
        <taxon>Alicyclobacillaceae</taxon>
        <taxon>Alicyclobacillus</taxon>
    </lineage>
</organism>
<gene>
    <name evidence="1" type="ORF">K1I37_11295</name>
</gene>
<dbReference type="EMBL" id="CP080467">
    <property type="protein sequence ID" value="UNO47316.1"/>
    <property type="molecule type" value="Genomic_DNA"/>
</dbReference>
<reference evidence="2" key="1">
    <citation type="journal article" date="2022" name="G3 (Bethesda)">
        <title>Unveiling the complete genome sequence of Alicyclobacillus acidoterrestris DSM 3922T, a taint-producing strain.</title>
        <authorList>
            <person name="Leonardo I.C."/>
            <person name="Barreto Crespo M.T."/>
            <person name="Gaspar F.B."/>
        </authorList>
    </citation>
    <scope>NUCLEOTIDE SEQUENCE [LARGE SCALE GENOMIC DNA]</scope>
    <source>
        <strain evidence="2">DSM 3922</strain>
    </source>
</reference>
<name>T0BNN9_ALIAG</name>
<proteinExistence type="predicted"/>
<dbReference type="RefSeq" id="WP_021296726.1">
    <property type="nucleotide sequence ID" value="NZ_AURB01000134.1"/>
</dbReference>
<dbReference type="STRING" id="1356854.N007_08315"/>
<dbReference type="KEGG" id="aaco:K1I37_11295"/>
<keyword evidence="2" id="KW-1185">Reference proteome</keyword>
<accession>T0BNN9</accession>
<evidence type="ECO:0000313" key="2">
    <source>
        <dbReference type="Proteomes" id="UP000829401"/>
    </source>
</evidence>